<feature type="compositionally biased region" description="Basic residues" evidence="1">
    <location>
        <begin position="165"/>
        <end position="175"/>
    </location>
</feature>
<dbReference type="Gene3D" id="3.60.10.10">
    <property type="entry name" value="Endonuclease/exonuclease/phosphatase"/>
    <property type="match status" value="1"/>
</dbReference>
<dbReference type="GO" id="GO:0003824">
    <property type="term" value="F:catalytic activity"/>
    <property type="evidence" value="ECO:0007669"/>
    <property type="project" value="InterPro"/>
</dbReference>
<keyword evidence="4" id="KW-1185">Reference proteome</keyword>
<evidence type="ECO:0000313" key="3">
    <source>
        <dbReference type="EMBL" id="GBN74619.1"/>
    </source>
</evidence>
<sequence>MEQDLIKCDIDILCIAEPYIVKEHVVGFPKDYLKIYKQGSHRAAIILRTEFKFVPILITRDILAINLEIENVNMLFVSIYCLPSEEIDPLLSELGKLLEQFKVKMIVIIGDFNVKSPAWSPVEQDKCGKTLLEFIYKLDIDIQNNPDSPPTFESSRGKSWIDLTRKKKYQERHDH</sequence>
<proteinExistence type="predicted"/>
<evidence type="ECO:0000259" key="2">
    <source>
        <dbReference type="Pfam" id="PF14529"/>
    </source>
</evidence>
<accession>A0A4Y2RH90</accession>
<gene>
    <name evidence="3" type="ORF">AVEN_262436_1</name>
</gene>
<reference evidence="3 4" key="1">
    <citation type="journal article" date="2019" name="Sci. Rep.">
        <title>Orb-weaving spider Araneus ventricosus genome elucidates the spidroin gene catalogue.</title>
        <authorList>
            <person name="Kono N."/>
            <person name="Nakamura H."/>
            <person name="Ohtoshi R."/>
            <person name="Moran D.A.P."/>
            <person name="Shinohara A."/>
            <person name="Yoshida Y."/>
            <person name="Fujiwara M."/>
            <person name="Mori M."/>
            <person name="Tomita M."/>
            <person name="Arakawa K."/>
        </authorList>
    </citation>
    <scope>NUCLEOTIDE SEQUENCE [LARGE SCALE GENOMIC DNA]</scope>
</reference>
<comment type="caution">
    <text evidence="3">The sequence shown here is derived from an EMBL/GenBank/DDBJ whole genome shotgun (WGS) entry which is preliminary data.</text>
</comment>
<organism evidence="3 4">
    <name type="scientific">Araneus ventricosus</name>
    <name type="common">Orbweaver spider</name>
    <name type="synonym">Epeira ventricosa</name>
    <dbReference type="NCBI Taxonomy" id="182803"/>
    <lineage>
        <taxon>Eukaryota</taxon>
        <taxon>Metazoa</taxon>
        <taxon>Ecdysozoa</taxon>
        <taxon>Arthropoda</taxon>
        <taxon>Chelicerata</taxon>
        <taxon>Arachnida</taxon>
        <taxon>Araneae</taxon>
        <taxon>Araneomorphae</taxon>
        <taxon>Entelegynae</taxon>
        <taxon>Araneoidea</taxon>
        <taxon>Araneidae</taxon>
        <taxon>Araneus</taxon>
    </lineage>
</organism>
<dbReference type="AlphaFoldDB" id="A0A4Y2RH90"/>
<dbReference type="OrthoDB" id="6780406at2759"/>
<dbReference type="PANTHER" id="PTHR33273">
    <property type="entry name" value="DOMAIN-CONTAINING PROTEIN, PUTATIVE-RELATED"/>
    <property type="match status" value="1"/>
</dbReference>
<feature type="domain" description="Endonuclease/exonuclease/phosphatase" evidence="2">
    <location>
        <begin position="74"/>
        <end position="164"/>
    </location>
</feature>
<dbReference type="Proteomes" id="UP000499080">
    <property type="component" value="Unassembled WGS sequence"/>
</dbReference>
<dbReference type="InterPro" id="IPR036691">
    <property type="entry name" value="Endo/exonu/phosph_ase_sf"/>
</dbReference>
<feature type="region of interest" description="Disordered" evidence="1">
    <location>
        <begin position="147"/>
        <end position="175"/>
    </location>
</feature>
<dbReference type="PANTHER" id="PTHR33273:SF4">
    <property type="entry name" value="ENDONUCLEASE_EXONUCLEASE_PHOSPHATASE DOMAIN-CONTAINING PROTEIN"/>
    <property type="match status" value="1"/>
</dbReference>
<name>A0A4Y2RH90_ARAVE</name>
<evidence type="ECO:0000256" key="1">
    <source>
        <dbReference type="SAM" id="MobiDB-lite"/>
    </source>
</evidence>
<dbReference type="SUPFAM" id="SSF56219">
    <property type="entry name" value="DNase I-like"/>
    <property type="match status" value="1"/>
</dbReference>
<dbReference type="EMBL" id="BGPR01016943">
    <property type="protein sequence ID" value="GBN74619.1"/>
    <property type="molecule type" value="Genomic_DNA"/>
</dbReference>
<protein>
    <recommendedName>
        <fullName evidence="2">Endonuclease/exonuclease/phosphatase domain-containing protein</fullName>
    </recommendedName>
</protein>
<evidence type="ECO:0000313" key="4">
    <source>
        <dbReference type="Proteomes" id="UP000499080"/>
    </source>
</evidence>
<dbReference type="Pfam" id="PF14529">
    <property type="entry name" value="Exo_endo_phos_2"/>
    <property type="match status" value="1"/>
</dbReference>
<dbReference type="InterPro" id="IPR005135">
    <property type="entry name" value="Endo/exonuclease/phosphatase"/>
</dbReference>